<evidence type="ECO:0000313" key="7">
    <source>
        <dbReference type="EMBL" id="AGQ19310.1"/>
    </source>
</evidence>
<dbReference type="EMBL" id="KC811113">
    <property type="protein sequence ID" value="AGQ18827.1"/>
    <property type="molecule type" value="Genomic_DNA"/>
</dbReference>
<feature type="transmembrane region" description="Helical" evidence="5">
    <location>
        <begin position="50"/>
        <end position="68"/>
    </location>
</feature>
<dbReference type="InterPro" id="IPR010920">
    <property type="entry name" value="LSM_dom_sf"/>
</dbReference>
<dbReference type="Gene3D" id="2.30.30.60">
    <property type="match status" value="1"/>
</dbReference>
<dbReference type="InterPro" id="IPR006685">
    <property type="entry name" value="MscS_channel_2nd"/>
</dbReference>
<feature type="transmembrane region" description="Helical" evidence="5">
    <location>
        <begin position="122"/>
        <end position="141"/>
    </location>
</feature>
<evidence type="ECO:0000256" key="5">
    <source>
        <dbReference type="SAM" id="Phobius"/>
    </source>
</evidence>
<dbReference type="AlphaFoldDB" id="S5DQZ9"/>
<evidence type="ECO:0000256" key="2">
    <source>
        <dbReference type="ARBA" id="ARBA00022692"/>
    </source>
</evidence>
<dbReference type="GO" id="GO:0071470">
    <property type="term" value="P:cellular response to osmotic stress"/>
    <property type="evidence" value="ECO:0007669"/>
    <property type="project" value="InterPro"/>
</dbReference>
<dbReference type="PANTHER" id="PTHR30414:SF0">
    <property type="entry name" value="MINICONDUCTANCE MECHANOSENSITIVE CHANNEL YBDG"/>
    <property type="match status" value="1"/>
</dbReference>
<sequence>MTDENLRLLVIVGSSFGIFLILRILVFPALKRIAKKTNTIIDDLFLEKKFLNRLSFVAVFTFLNGIVFTEFSIDLMNSEVGQRIISSFLAIFLGLTLNELLSILNNASSKYDALKDRPIKGYIQIVKIILNAFIFIIVFAILSGQSVTYYISGLGALTAVLLLVFQDTILSFVASVQIGQNNIINNGDWIEVPEYGADGDVIDIALHTVKVQNWDKTITSIPTSKIISTSVKNWRGMSEFGGRRIMRSITVDISSIKFLSIQDIENLKKIPPIKSYLDEKIKEVEMFNNDSSNDTSQIEQRNLTNIGTFRAYVENYLRQNESLDTQNMTFLVRQLAPTNQGVSIQIYTFTKTTDWVEYEKIQSDIFDHLLAVLHKFDLRAYQDGIVEAAAMKNLHFNEGLKD</sequence>
<dbReference type="EMBL" id="KC811128">
    <property type="protein sequence ID" value="AGQ19310.1"/>
    <property type="molecule type" value="Genomic_DNA"/>
</dbReference>
<feature type="domain" description="Mechanosensitive ion channel MscS" evidence="6">
    <location>
        <begin position="167"/>
        <end position="235"/>
    </location>
</feature>
<name>S5DQZ9_9ACTN</name>
<accession>S5DQZ9</accession>
<feature type="transmembrane region" description="Helical" evidence="5">
    <location>
        <begin position="6"/>
        <end position="30"/>
    </location>
</feature>
<dbReference type="EMBL" id="KC811125">
    <property type="protein sequence ID" value="AGQ19218.1"/>
    <property type="molecule type" value="Genomic_DNA"/>
</dbReference>
<evidence type="ECO:0000256" key="4">
    <source>
        <dbReference type="ARBA" id="ARBA00023136"/>
    </source>
</evidence>
<feature type="transmembrane region" description="Helical" evidence="5">
    <location>
        <begin position="147"/>
        <end position="165"/>
    </location>
</feature>
<evidence type="ECO:0000256" key="1">
    <source>
        <dbReference type="ARBA" id="ARBA00004370"/>
    </source>
</evidence>
<dbReference type="Pfam" id="PF00924">
    <property type="entry name" value="MS_channel_2nd"/>
    <property type="match status" value="1"/>
</dbReference>
<keyword evidence="2 5" id="KW-0812">Transmembrane</keyword>
<dbReference type="PANTHER" id="PTHR30414">
    <property type="entry name" value="MINICONDUCTANCE MECHANOSENSITIVE CHANNEL YBDG"/>
    <property type="match status" value="1"/>
</dbReference>
<feature type="transmembrane region" description="Helical" evidence="5">
    <location>
        <begin position="80"/>
        <end position="101"/>
    </location>
</feature>
<evidence type="ECO:0000259" key="6">
    <source>
        <dbReference type="Pfam" id="PF00924"/>
    </source>
</evidence>
<dbReference type="SUPFAM" id="SSF50182">
    <property type="entry name" value="Sm-like ribonucleoproteins"/>
    <property type="match status" value="1"/>
</dbReference>
<organism evidence="7">
    <name type="scientific">Candidatus Actinomarina minuta</name>
    <dbReference type="NCBI Taxonomy" id="1389454"/>
    <lineage>
        <taxon>Bacteria</taxon>
        <taxon>Bacillati</taxon>
        <taxon>Actinomycetota</taxon>
        <taxon>Actinomycetes</taxon>
        <taxon>Candidatus Actinomarinidae</taxon>
        <taxon>Candidatus Actinomarinales</taxon>
        <taxon>Candidatus Actinomarineae</taxon>
        <taxon>Candidatus Actinomarinaceae</taxon>
        <taxon>Candidatus Actinomarina</taxon>
    </lineage>
</organism>
<dbReference type="InterPro" id="IPR023408">
    <property type="entry name" value="MscS_beta-dom_sf"/>
</dbReference>
<keyword evidence="3 5" id="KW-1133">Transmembrane helix</keyword>
<proteinExistence type="predicted"/>
<reference evidence="7" key="1">
    <citation type="journal article" date="2013" name="Sci. Rep.">
        <title>Metagenomics uncovers a new group of low GC and ultra-small marine Actinobacteria.</title>
        <authorList>
            <person name="Ghai R."/>
            <person name="Mizuno C.M."/>
            <person name="Picazo A."/>
            <person name="Camacho A."/>
            <person name="Rodriguez-Valera F."/>
        </authorList>
    </citation>
    <scope>NUCLEOTIDE SEQUENCE</scope>
</reference>
<comment type="subcellular location">
    <subcellularLocation>
        <location evidence="1">Membrane</location>
    </subcellularLocation>
</comment>
<dbReference type="InterPro" id="IPR030192">
    <property type="entry name" value="YbdG"/>
</dbReference>
<dbReference type="GO" id="GO:0008381">
    <property type="term" value="F:mechanosensitive monoatomic ion channel activity"/>
    <property type="evidence" value="ECO:0007669"/>
    <property type="project" value="InterPro"/>
</dbReference>
<evidence type="ECO:0000256" key="3">
    <source>
        <dbReference type="ARBA" id="ARBA00022989"/>
    </source>
</evidence>
<keyword evidence="4 5" id="KW-0472">Membrane</keyword>
<dbReference type="GO" id="GO:0005886">
    <property type="term" value="C:plasma membrane"/>
    <property type="evidence" value="ECO:0007669"/>
    <property type="project" value="TreeGrafter"/>
</dbReference>
<protein>
    <submittedName>
        <fullName evidence="7">Small-conductance mechanosensitive channel</fullName>
    </submittedName>
</protein>